<dbReference type="AlphaFoldDB" id="A0A2G6KJV7"/>
<dbReference type="EMBL" id="PDSK01000029">
    <property type="protein sequence ID" value="PIE35946.1"/>
    <property type="molecule type" value="Genomic_DNA"/>
</dbReference>
<dbReference type="Pfam" id="PF01208">
    <property type="entry name" value="URO-D"/>
    <property type="match status" value="1"/>
</dbReference>
<name>A0A2G6KJV7_9BACT</name>
<protein>
    <recommendedName>
        <fullName evidence="1">Uroporphyrinogen decarboxylase (URO-D) domain-containing protein</fullName>
    </recommendedName>
</protein>
<dbReference type="SUPFAM" id="SSF51726">
    <property type="entry name" value="UROD/MetE-like"/>
    <property type="match status" value="1"/>
</dbReference>
<sequence>MTGRERILAVLQGEIPDRVPIGLFVQEEFLAYYFPHRKKVDRVIEGVECAKAFGFDIMTRANHYGIPYFFKKSYLNWEVDEQVIHKDGNVSRITTIDTPDGRLKQIEAAPYNERTISGIPFMTTEYLIDDEQDFEIFRKFVPEIDAESIKAIREDAIRTKEIIGDVGISSPWGWGGVYNYASDYRNIQKLMMDPYLNPDFYREYMETLTALIVKMYCVLADTEFDCLGIQGNIANAAMVGMKFFDNHILPYEEQVVETIRQAGKYSLYHNCGNAKVLYPSYLKLGMDVWETVSPPPQGDNDLAEAKATVGEKLILSGNLDQIDFLKKATVAEVDKEVTRIMQIGKPGGKYIFAASDFLEKGTPLENIQHMVETAKREGTY</sequence>
<evidence type="ECO:0000259" key="1">
    <source>
        <dbReference type="Pfam" id="PF01208"/>
    </source>
</evidence>
<dbReference type="InterPro" id="IPR000257">
    <property type="entry name" value="Uroporphyrinogen_deCOase"/>
</dbReference>
<dbReference type="PANTHER" id="PTHR47099:SF1">
    <property type="entry name" value="METHYLCOBAMIDE:COM METHYLTRANSFERASE MTBA"/>
    <property type="match status" value="1"/>
</dbReference>
<proteinExistence type="predicted"/>
<dbReference type="GO" id="GO:0006779">
    <property type="term" value="P:porphyrin-containing compound biosynthetic process"/>
    <property type="evidence" value="ECO:0007669"/>
    <property type="project" value="InterPro"/>
</dbReference>
<dbReference type="Proteomes" id="UP000230821">
    <property type="component" value="Unassembled WGS sequence"/>
</dbReference>
<evidence type="ECO:0000313" key="3">
    <source>
        <dbReference type="Proteomes" id="UP000230821"/>
    </source>
</evidence>
<dbReference type="Gene3D" id="3.20.20.210">
    <property type="match status" value="1"/>
</dbReference>
<dbReference type="PANTHER" id="PTHR47099">
    <property type="entry name" value="METHYLCOBAMIDE:COM METHYLTRANSFERASE MTBA"/>
    <property type="match status" value="1"/>
</dbReference>
<gene>
    <name evidence="2" type="ORF">CSA56_02145</name>
</gene>
<comment type="caution">
    <text evidence="2">The sequence shown here is derived from an EMBL/GenBank/DDBJ whole genome shotgun (WGS) entry which is preliminary data.</text>
</comment>
<accession>A0A2G6KJV7</accession>
<organism evidence="2 3">
    <name type="scientific">candidate division KSB3 bacterium</name>
    <dbReference type="NCBI Taxonomy" id="2044937"/>
    <lineage>
        <taxon>Bacteria</taxon>
        <taxon>candidate division KSB3</taxon>
    </lineage>
</organism>
<dbReference type="InterPro" id="IPR052024">
    <property type="entry name" value="Methanogen_methyltrans"/>
</dbReference>
<reference evidence="2 3" key="1">
    <citation type="submission" date="2017-10" db="EMBL/GenBank/DDBJ databases">
        <title>Novel microbial diversity and functional potential in the marine mammal oral microbiome.</title>
        <authorList>
            <person name="Dudek N.K."/>
            <person name="Sun C.L."/>
            <person name="Burstein D."/>
            <person name="Kantor R.S."/>
            <person name="Aliaga Goltsman D.S."/>
            <person name="Bik E.M."/>
            <person name="Thomas B.C."/>
            <person name="Banfield J.F."/>
            <person name="Relman D.A."/>
        </authorList>
    </citation>
    <scope>NUCLEOTIDE SEQUENCE [LARGE SCALE GENOMIC DNA]</scope>
    <source>
        <strain evidence="2">DOLJORAL78_47_16</strain>
    </source>
</reference>
<dbReference type="InterPro" id="IPR038071">
    <property type="entry name" value="UROD/MetE-like_sf"/>
</dbReference>
<dbReference type="GO" id="GO:0004853">
    <property type="term" value="F:uroporphyrinogen decarboxylase activity"/>
    <property type="evidence" value="ECO:0007669"/>
    <property type="project" value="InterPro"/>
</dbReference>
<evidence type="ECO:0000313" key="2">
    <source>
        <dbReference type="EMBL" id="PIE35946.1"/>
    </source>
</evidence>
<feature type="domain" description="Uroporphyrinogen decarboxylase (URO-D)" evidence="1">
    <location>
        <begin position="146"/>
        <end position="376"/>
    </location>
</feature>